<comment type="caution">
    <text evidence="2">The sequence shown here is derived from an EMBL/GenBank/DDBJ whole genome shotgun (WGS) entry which is preliminary data.</text>
</comment>
<dbReference type="Proteomes" id="UP000178510">
    <property type="component" value="Unassembled WGS sequence"/>
</dbReference>
<evidence type="ECO:0000256" key="1">
    <source>
        <dbReference type="ARBA" id="ARBA00008754"/>
    </source>
</evidence>
<dbReference type="GO" id="GO:0019316">
    <property type="term" value="P:D-allose catabolic process"/>
    <property type="evidence" value="ECO:0007669"/>
    <property type="project" value="TreeGrafter"/>
</dbReference>
<dbReference type="PIRSF" id="PIRSF005384">
    <property type="entry name" value="RpiB_LacA_B"/>
    <property type="match status" value="1"/>
</dbReference>
<dbReference type="PANTHER" id="PTHR30345:SF0">
    <property type="entry name" value="DNA DAMAGE-REPAIR_TOLERATION PROTEIN DRT102"/>
    <property type="match status" value="1"/>
</dbReference>
<evidence type="ECO:0000313" key="2">
    <source>
        <dbReference type="EMBL" id="OHA03628.1"/>
    </source>
</evidence>
<dbReference type="NCBIfam" id="NF004051">
    <property type="entry name" value="PRK05571.1"/>
    <property type="match status" value="1"/>
</dbReference>
<dbReference type="Gene3D" id="3.40.1400.10">
    <property type="entry name" value="Sugar-phosphate isomerase, RpiB/LacA/LacB"/>
    <property type="match status" value="1"/>
</dbReference>
<dbReference type="InterPro" id="IPR036569">
    <property type="entry name" value="RpiB_LacA_LacB_sf"/>
</dbReference>
<evidence type="ECO:0008006" key="4">
    <source>
        <dbReference type="Google" id="ProtNLM"/>
    </source>
</evidence>
<sequence length="151" mass="16890">MIYLAADHRGFARKEALKKFLAERGIATEDCGALMYDPQDDYTDFAVAAAAKIAQNTQEHKGIFLCGSGQGMDIVANKFRGIRAALCWDMDEAKKSRNDDDANVLVLASDESDEMQASKIVTVWLETPFSGEERHIRRLKEIEEIEAANFK</sequence>
<protein>
    <recommendedName>
        <fullName evidence="4">Ribose-5-phosphate isomerase</fullName>
    </recommendedName>
</protein>
<dbReference type="STRING" id="1802274.A3J58_00865"/>
<proteinExistence type="inferred from homology"/>
<organism evidence="2 3">
    <name type="scientific">Candidatus Sungbacteria bacterium RIFCSPHIGHO2_02_FULL_52_23</name>
    <dbReference type="NCBI Taxonomy" id="1802274"/>
    <lineage>
        <taxon>Bacteria</taxon>
        <taxon>Candidatus Sungiibacteriota</taxon>
    </lineage>
</organism>
<dbReference type="PANTHER" id="PTHR30345">
    <property type="entry name" value="RIBOSE-5-PHOSPHATE ISOMERASE B"/>
    <property type="match status" value="1"/>
</dbReference>
<dbReference type="InterPro" id="IPR003500">
    <property type="entry name" value="RpiB_LacA_LacB"/>
</dbReference>
<gene>
    <name evidence="2" type="ORF">A3J58_00865</name>
</gene>
<name>A0A1G2KW16_9BACT</name>
<dbReference type="AlphaFoldDB" id="A0A1G2KW16"/>
<dbReference type="GO" id="GO:0004751">
    <property type="term" value="F:ribose-5-phosphate isomerase activity"/>
    <property type="evidence" value="ECO:0007669"/>
    <property type="project" value="TreeGrafter"/>
</dbReference>
<comment type="similarity">
    <text evidence="1">Belongs to the LacAB/RpiB family.</text>
</comment>
<evidence type="ECO:0000313" key="3">
    <source>
        <dbReference type="Proteomes" id="UP000178510"/>
    </source>
</evidence>
<reference evidence="2 3" key="1">
    <citation type="journal article" date="2016" name="Nat. Commun.">
        <title>Thousands of microbial genomes shed light on interconnected biogeochemical processes in an aquifer system.</title>
        <authorList>
            <person name="Anantharaman K."/>
            <person name="Brown C.T."/>
            <person name="Hug L.A."/>
            <person name="Sharon I."/>
            <person name="Castelle C.J."/>
            <person name="Probst A.J."/>
            <person name="Thomas B.C."/>
            <person name="Singh A."/>
            <person name="Wilkins M.J."/>
            <person name="Karaoz U."/>
            <person name="Brodie E.L."/>
            <person name="Williams K.H."/>
            <person name="Hubbard S.S."/>
            <person name="Banfield J.F."/>
        </authorList>
    </citation>
    <scope>NUCLEOTIDE SEQUENCE [LARGE SCALE GENOMIC DNA]</scope>
</reference>
<accession>A0A1G2KW16</accession>
<dbReference type="EMBL" id="MHQM01000022">
    <property type="protein sequence ID" value="OHA03628.1"/>
    <property type="molecule type" value="Genomic_DNA"/>
</dbReference>
<dbReference type="GO" id="GO:0009052">
    <property type="term" value="P:pentose-phosphate shunt, non-oxidative branch"/>
    <property type="evidence" value="ECO:0007669"/>
    <property type="project" value="TreeGrafter"/>
</dbReference>
<dbReference type="SUPFAM" id="SSF89623">
    <property type="entry name" value="Ribose/Galactose isomerase RpiB/AlsB"/>
    <property type="match status" value="1"/>
</dbReference>
<dbReference type="NCBIfam" id="TIGR00689">
    <property type="entry name" value="rpiB_lacA_lacB"/>
    <property type="match status" value="1"/>
</dbReference>
<dbReference type="Pfam" id="PF02502">
    <property type="entry name" value="LacAB_rpiB"/>
    <property type="match status" value="1"/>
</dbReference>